<dbReference type="EMBL" id="OX451738">
    <property type="protein sequence ID" value="CAI8602521.1"/>
    <property type="molecule type" value="Genomic_DNA"/>
</dbReference>
<dbReference type="Proteomes" id="UP001157006">
    <property type="component" value="Chromosome 3"/>
</dbReference>
<dbReference type="AlphaFoldDB" id="A0AAV0ZX14"/>
<name>A0AAV0ZX14_VICFA</name>
<reference evidence="1 2" key="1">
    <citation type="submission" date="2023-01" db="EMBL/GenBank/DDBJ databases">
        <authorList>
            <person name="Kreplak J."/>
        </authorList>
    </citation>
    <scope>NUCLEOTIDE SEQUENCE [LARGE SCALE GENOMIC DNA]</scope>
</reference>
<accession>A0AAV0ZX14</accession>
<organism evidence="1 2">
    <name type="scientific">Vicia faba</name>
    <name type="common">Broad bean</name>
    <name type="synonym">Faba vulgaris</name>
    <dbReference type="NCBI Taxonomy" id="3906"/>
    <lineage>
        <taxon>Eukaryota</taxon>
        <taxon>Viridiplantae</taxon>
        <taxon>Streptophyta</taxon>
        <taxon>Embryophyta</taxon>
        <taxon>Tracheophyta</taxon>
        <taxon>Spermatophyta</taxon>
        <taxon>Magnoliopsida</taxon>
        <taxon>eudicotyledons</taxon>
        <taxon>Gunneridae</taxon>
        <taxon>Pentapetalae</taxon>
        <taxon>rosids</taxon>
        <taxon>fabids</taxon>
        <taxon>Fabales</taxon>
        <taxon>Fabaceae</taxon>
        <taxon>Papilionoideae</taxon>
        <taxon>50 kb inversion clade</taxon>
        <taxon>NPAAA clade</taxon>
        <taxon>Hologalegina</taxon>
        <taxon>IRL clade</taxon>
        <taxon>Fabeae</taxon>
        <taxon>Vicia</taxon>
    </lineage>
</organism>
<keyword evidence="2" id="KW-1185">Reference proteome</keyword>
<evidence type="ECO:0000313" key="1">
    <source>
        <dbReference type="EMBL" id="CAI8602521.1"/>
    </source>
</evidence>
<evidence type="ECO:0000313" key="2">
    <source>
        <dbReference type="Proteomes" id="UP001157006"/>
    </source>
</evidence>
<proteinExistence type="predicted"/>
<protein>
    <submittedName>
        <fullName evidence="1">Uncharacterized protein</fullName>
    </submittedName>
</protein>
<sequence length="160" mass="18494">MRNRCIDDECDLLIDDSRGVLMMDFVKYDAGMSDRSSIADVNCGQLESCPLLHYAFLNFPCYFQAKEEVHQKDASHCQLSNEGALLKITTSYVEFFQTSYSFFFGLEVETWSMKLEEYMKIENFGMAWTWKFTHGILASLGLRNFVQVHFITVFLCGLLV</sequence>
<gene>
    <name evidence="1" type="ORF">VFH_III044200</name>
</gene>